<dbReference type="EMBL" id="MGJD01000006">
    <property type="protein sequence ID" value="OGN01381.1"/>
    <property type="molecule type" value="Genomic_DNA"/>
</dbReference>
<keyword evidence="3" id="KW-0175">Coiled coil</keyword>
<evidence type="ECO:0000259" key="4">
    <source>
        <dbReference type="PROSITE" id="PS51736"/>
    </source>
</evidence>
<dbReference type="InterPro" id="IPR036162">
    <property type="entry name" value="Resolvase-like_N_sf"/>
</dbReference>
<dbReference type="Gene3D" id="3.40.50.1390">
    <property type="entry name" value="Resolvase, N-terminal catalytic domain"/>
    <property type="match status" value="1"/>
</dbReference>
<protein>
    <recommendedName>
        <fullName evidence="8">Recombinase domain-containing protein</fullName>
    </recommendedName>
</protein>
<name>A0A1F8EKL8_9BACT</name>
<dbReference type="AlphaFoldDB" id="A0A1F8EKL8"/>
<dbReference type="PROSITE" id="PS51737">
    <property type="entry name" value="RECOMBINASE_DNA_BIND"/>
    <property type="match status" value="1"/>
</dbReference>
<keyword evidence="1" id="KW-0238">DNA-binding</keyword>
<evidence type="ECO:0000256" key="1">
    <source>
        <dbReference type="ARBA" id="ARBA00023125"/>
    </source>
</evidence>
<dbReference type="PROSITE" id="PS51736">
    <property type="entry name" value="RECOMBINASES_3"/>
    <property type="match status" value="1"/>
</dbReference>
<evidence type="ECO:0000313" key="6">
    <source>
        <dbReference type="EMBL" id="OGN01381.1"/>
    </source>
</evidence>
<dbReference type="Pfam" id="PF00239">
    <property type="entry name" value="Resolvase"/>
    <property type="match status" value="1"/>
</dbReference>
<evidence type="ECO:0000256" key="3">
    <source>
        <dbReference type="SAM" id="Coils"/>
    </source>
</evidence>
<dbReference type="GO" id="GO:0000150">
    <property type="term" value="F:DNA strand exchange activity"/>
    <property type="evidence" value="ECO:0007669"/>
    <property type="project" value="InterPro"/>
</dbReference>
<dbReference type="PANTHER" id="PTHR30461:SF2">
    <property type="entry name" value="SERINE RECOMBINASE PINE-RELATED"/>
    <property type="match status" value="1"/>
</dbReference>
<organism evidence="6 7">
    <name type="scientific">Candidatus Yanofskybacteria bacterium RIFCSPHIGHO2_01_FULL_41_53</name>
    <dbReference type="NCBI Taxonomy" id="1802663"/>
    <lineage>
        <taxon>Bacteria</taxon>
        <taxon>Candidatus Yanofskyibacteriota</taxon>
    </lineage>
</organism>
<gene>
    <name evidence="6" type="ORF">A2650_00660</name>
</gene>
<proteinExistence type="predicted"/>
<feature type="coiled-coil region" evidence="3">
    <location>
        <begin position="16"/>
        <end position="43"/>
    </location>
</feature>
<evidence type="ECO:0000256" key="2">
    <source>
        <dbReference type="ARBA" id="ARBA00023172"/>
    </source>
</evidence>
<evidence type="ECO:0008006" key="8">
    <source>
        <dbReference type="Google" id="ProtNLM"/>
    </source>
</evidence>
<dbReference type="Proteomes" id="UP000177117">
    <property type="component" value="Unassembled WGS sequence"/>
</dbReference>
<evidence type="ECO:0000313" key="7">
    <source>
        <dbReference type="Proteomes" id="UP000177117"/>
    </source>
</evidence>
<dbReference type="SUPFAM" id="SSF53041">
    <property type="entry name" value="Resolvase-like"/>
    <property type="match status" value="1"/>
</dbReference>
<keyword evidence="2" id="KW-0233">DNA recombination</keyword>
<dbReference type="Pfam" id="PF13408">
    <property type="entry name" value="Zn_ribbon_recom"/>
    <property type="match status" value="1"/>
</dbReference>
<feature type="domain" description="Resolvase/invertase-type recombinase catalytic" evidence="4">
    <location>
        <begin position="10"/>
        <end position="157"/>
    </location>
</feature>
<dbReference type="InterPro" id="IPR038109">
    <property type="entry name" value="DNA_bind_recomb_sf"/>
</dbReference>
<evidence type="ECO:0000259" key="5">
    <source>
        <dbReference type="PROSITE" id="PS51737"/>
    </source>
</evidence>
<dbReference type="InterPro" id="IPR050639">
    <property type="entry name" value="SSR_resolvase"/>
</dbReference>
<dbReference type="PANTHER" id="PTHR30461">
    <property type="entry name" value="DNA-INVERTASE FROM LAMBDOID PROPHAGE"/>
    <property type="match status" value="1"/>
</dbReference>
<dbReference type="SMART" id="SM00857">
    <property type="entry name" value="Resolvase"/>
    <property type="match status" value="1"/>
</dbReference>
<dbReference type="InterPro" id="IPR011109">
    <property type="entry name" value="DNA_bind_recombinase_dom"/>
</dbReference>
<feature type="domain" description="Recombinase" evidence="5">
    <location>
        <begin position="164"/>
        <end position="284"/>
    </location>
</feature>
<dbReference type="Gene3D" id="3.90.1750.20">
    <property type="entry name" value="Putative Large Serine Recombinase, Chain B, Domain 2"/>
    <property type="match status" value="1"/>
</dbReference>
<dbReference type="CDD" id="cd00338">
    <property type="entry name" value="Ser_Recombinase"/>
    <property type="match status" value="1"/>
</dbReference>
<dbReference type="Pfam" id="PF07508">
    <property type="entry name" value="Recombinase"/>
    <property type="match status" value="1"/>
</dbReference>
<accession>A0A1F8EKL8</accession>
<comment type="caution">
    <text evidence="6">The sequence shown here is derived from an EMBL/GenBank/DDBJ whole genome shotgun (WGS) entry which is preliminary data.</text>
</comment>
<sequence>MKHTNTDRVKYYMYCRKSSEDNKERQMQSIESQEKELKRLAEDQGLHVVKIFREEKSAHTRGRKIFGTMMAGLERGEANSILTWHGNRLARNAFDGGWIITAMDEGTVKEVKTVTKTYYNESDDKFFLQLEFGIAKKDSDDKSKVVKRGLTTKCERGSMPGVAPAGYLNTPELAGGSRYIKKDLERFDLIKKAWELMAMGTYSVRRIQKMMNDDWGYKSRASKRQGGRPMSMSTLYKIFNDSFYYGYFEYPRGSGSFYKGSHEPMIGEETFNRVQFLLGSKLKAKPRKDKMFTYGGGIIKCGECTSQITIEDKYKKQKNGTIHHYIIYRCTKSKNRNCTQHAIQEHVLNEQVASIIEKIEIPTDFHEFAMKWLKSENAKESEERGQILATQERAYDLCLKKLDGLIDMRAAKELTEQEYLTKKSETLREKERLENGMQNIGKRVEHWLELAEDVFRFAENAKKKFDTTKDLQVKRQILSVLGSNFILKDKKLSISLDNVLFPLQIISEDLKANNYTFEPLSNGSITRKTDTFVSASPSLLRKCYAVGTK</sequence>
<dbReference type="GO" id="GO:0003677">
    <property type="term" value="F:DNA binding"/>
    <property type="evidence" value="ECO:0007669"/>
    <property type="project" value="UniProtKB-KW"/>
</dbReference>
<reference evidence="6 7" key="1">
    <citation type="journal article" date="2016" name="Nat. Commun.">
        <title>Thousands of microbial genomes shed light on interconnected biogeochemical processes in an aquifer system.</title>
        <authorList>
            <person name="Anantharaman K."/>
            <person name="Brown C.T."/>
            <person name="Hug L.A."/>
            <person name="Sharon I."/>
            <person name="Castelle C.J."/>
            <person name="Probst A.J."/>
            <person name="Thomas B.C."/>
            <person name="Singh A."/>
            <person name="Wilkins M.J."/>
            <person name="Karaoz U."/>
            <person name="Brodie E.L."/>
            <person name="Williams K.H."/>
            <person name="Hubbard S.S."/>
            <person name="Banfield J.F."/>
        </authorList>
    </citation>
    <scope>NUCLEOTIDE SEQUENCE [LARGE SCALE GENOMIC DNA]</scope>
</reference>
<dbReference type="InterPro" id="IPR006119">
    <property type="entry name" value="Resolv_N"/>
</dbReference>
<dbReference type="InterPro" id="IPR025827">
    <property type="entry name" value="Zn_ribbon_recom_dom"/>
</dbReference>